<feature type="coiled-coil region" evidence="3">
    <location>
        <begin position="21"/>
        <end position="48"/>
    </location>
</feature>
<feature type="region of interest" description="Disordered" evidence="4">
    <location>
        <begin position="472"/>
        <end position="526"/>
    </location>
</feature>
<dbReference type="GeneID" id="7840763"/>
<evidence type="ECO:0000313" key="7">
    <source>
        <dbReference type="EMBL" id="EAS07631.3"/>
    </source>
</evidence>
<feature type="modified residue" description="4-aspartylphosphate" evidence="2">
    <location>
        <position position="842"/>
    </location>
</feature>
<dbReference type="STRING" id="312017.Q24IJ4"/>
<feature type="compositionally biased region" description="Polar residues" evidence="4">
    <location>
        <begin position="413"/>
        <end position="423"/>
    </location>
</feature>
<accession>Q24IJ4</accession>
<dbReference type="EMBL" id="GG662213">
    <property type="protein sequence ID" value="EAS07631.3"/>
    <property type="molecule type" value="Genomic_DNA"/>
</dbReference>
<feature type="region of interest" description="Disordered" evidence="4">
    <location>
        <begin position="347"/>
        <end position="380"/>
    </location>
</feature>
<sequence length="931" mass="107924">MNVQQDLDYQIKFQTLLSNIKVNQTNANEKIKDQIKKKENLLQSEDASNIFVQIDDKIYQIKLFKLSKKHSLSYENENMPSILFLIKEAAIQSSRSKDENSKKYQTQMIAQVSHELRTPLNCIMLMLEQLQQKINQELNKKYLRPSINSCNLLLSLINDILDLAQINAGKFTFIFQKFRLSKLLKETIKLLKQKAQLKGIDMILDYDKSIPRYIISDPNRLRQILINLIGNSLKFTRKGSITLKTTLINTQPVRMDIQVIDTGIGIPQEKQEEIFNQFNKIQDNQNKQLNSSGCGLGLNISNQLAKGISINGQGIRVQSQVGQGSTFSFYLEDKQILKQTENYIGYYKKDRSNPKQSKQNSKKDEKQRKRSKSRSMISQKQICQQNGQILPNQNISKFCIQQERNFVESNIQKRGQKFTNNPSKGVPNISGGNIRKISSDLGVDTRTNISYKKEEMCSSSSLKQISTSNKYLQEENQKKKNSSQNIKNDSSSLSSSSYSSSQSSPESQKSQCVNKDICRKSSRQSQIKSEQREKKCSIFDYMTNLSYNSIRFDQLSNLDKTHKTNSQQKLGSLPDTSNNNISNNRKFSQLSAIVQSQQQLQQAKPQIKKTHRVQNRFNTQIMISKLHQFDFQKRNEIIVQELTNFQDQQQQQINQTNNSTFDQMKNCIEDEKNQNASIQEISQLENYDEEFIVEINQKLSESTINSDIYQKDFATQQSQQNFERKSSFYKRSFSNEISQIKSRSNKDMLSDYRKKTHIGKKDTINMIKHFYENIQNTCDCFRILIVDDNQFNVQALKLFLSTYFYSSIDVAFDGEQAIEKVQNYLNLNSECGCREYDLIFMDIEMPLLDGFQTSIQIHKILSDKINNPKTVIIASSANDEYQESNLKKYKIDYQIEKPVKKKQLEQVLIKWANDIKFLLAITSSLRNIEFN</sequence>
<dbReference type="GO" id="GO:0000155">
    <property type="term" value="F:phosphorelay sensor kinase activity"/>
    <property type="evidence" value="ECO:0007669"/>
    <property type="project" value="InterPro"/>
</dbReference>
<dbReference type="InterPro" id="IPR004358">
    <property type="entry name" value="Sig_transdc_His_kin-like_C"/>
</dbReference>
<dbReference type="PROSITE" id="PS50109">
    <property type="entry name" value="HIS_KIN"/>
    <property type="match status" value="1"/>
</dbReference>
<dbReference type="PANTHER" id="PTHR43719:SF28">
    <property type="entry name" value="PEROXIDE STRESS-ACTIVATED HISTIDINE KINASE MAK1-RELATED"/>
    <property type="match status" value="1"/>
</dbReference>
<dbReference type="SMART" id="SM00388">
    <property type="entry name" value="HisKA"/>
    <property type="match status" value="1"/>
</dbReference>
<dbReference type="CDD" id="cd00082">
    <property type="entry name" value="HisKA"/>
    <property type="match status" value="1"/>
</dbReference>
<proteinExistence type="predicted"/>
<feature type="domain" description="Response regulatory" evidence="6">
    <location>
        <begin position="782"/>
        <end position="912"/>
    </location>
</feature>
<feature type="region of interest" description="Disordered" evidence="4">
    <location>
        <begin position="413"/>
        <end position="437"/>
    </location>
</feature>
<dbReference type="InterPro" id="IPR011006">
    <property type="entry name" value="CheY-like_superfamily"/>
</dbReference>
<dbReference type="Pfam" id="PF02518">
    <property type="entry name" value="HATPase_c"/>
    <property type="match status" value="1"/>
</dbReference>
<dbReference type="Gene3D" id="3.30.565.10">
    <property type="entry name" value="Histidine kinase-like ATPase, C-terminal domain"/>
    <property type="match status" value="1"/>
</dbReference>
<dbReference type="PROSITE" id="PS50110">
    <property type="entry name" value="RESPONSE_REGULATORY"/>
    <property type="match status" value="1"/>
</dbReference>
<dbReference type="CDD" id="cd17546">
    <property type="entry name" value="REC_hyHK_CKI1_RcsC-like"/>
    <property type="match status" value="1"/>
</dbReference>
<evidence type="ECO:0000313" key="8">
    <source>
        <dbReference type="Proteomes" id="UP000009168"/>
    </source>
</evidence>
<dbReference type="InterPro" id="IPR036890">
    <property type="entry name" value="HATPase_C_sf"/>
</dbReference>
<evidence type="ECO:0000259" key="5">
    <source>
        <dbReference type="PROSITE" id="PS50109"/>
    </source>
</evidence>
<dbReference type="InterPro" id="IPR001789">
    <property type="entry name" value="Sig_transdc_resp-reg_receiver"/>
</dbReference>
<feature type="domain" description="Histidine kinase" evidence="5">
    <location>
        <begin position="111"/>
        <end position="335"/>
    </location>
</feature>
<dbReference type="OrthoDB" id="298677at2759"/>
<dbReference type="Gene3D" id="1.10.287.130">
    <property type="match status" value="1"/>
</dbReference>
<keyword evidence="7" id="KW-0808">Transferase</keyword>
<evidence type="ECO:0000256" key="2">
    <source>
        <dbReference type="PROSITE-ProRule" id="PRU00169"/>
    </source>
</evidence>
<dbReference type="PANTHER" id="PTHR43719">
    <property type="entry name" value="TWO-COMPONENT HISTIDINE KINASE"/>
    <property type="match status" value="1"/>
</dbReference>
<dbReference type="InterPro" id="IPR050956">
    <property type="entry name" value="2C_system_His_kinase"/>
</dbReference>
<dbReference type="eggNOG" id="KOG0519">
    <property type="taxonomic scope" value="Eukaryota"/>
</dbReference>
<dbReference type="SUPFAM" id="SSF47384">
    <property type="entry name" value="Homodimeric domain of signal transducing histidine kinase"/>
    <property type="match status" value="1"/>
</dbReference>
<dbReference type="SMART" id="SM00387">
    <property type="entry name" value="HATPase_c"/>
    <property type="match status" value="1"/>
</dbReference>
<protein>
    <submittedName>
        <fullName evidence="7">ATPase, histidine kinase-, DNA gyrase B</fullName>
    </submittedName>
</protein>
<evidence type="ECO:0000256" key="1">
    <source>
        <dbReference type="ARBA" id="ARBA00022553"/>
    </source>
</evidence>
<name>Q24IJ4_TETTS</name>
<dbReference type="SMART" id="SM00448">
    <property type="entry name" value="REC"/>
    <property type="match status" value="1"/>
</dbReference>
<dbReference type="InParanoid" id="Q24IJ4"/>
<evidence type="ECO:0000256" key="3">
    <source>
        <dbReference type="SAM" id="Coils"/>
    </source>
</evidence>
<evidence type="ECO:0000256" key="4">
    <source>
        <dbReference type="SAM" id="MobiDB-lite"/>
    </source>
</evidence>
<dbReference type="KEGG" id="tet:TTHERM_00920790"/>
<keyword evidence="3" id="KW-0175">Coiled coil</keyword>
<dbReference type="InterPro" id="IPR003594">
    <property type="entry name" value="HATPase_dom"/>
</dbReference>
<dbReference type="SUPFAM" id="SSF55874">
    <property type="entry name" value="ATPase domain of HSP90 chaperone/DNA topoisomerase II/histidine kinase"/>
    <property type="match status" value="1"/>
</dbReference>
<keyword evidence="7" id="KW-0418">Kinase</keyword>
<feature type="compositionally biased region" description="Low complexity" evidence="4">
    <location>
        <begin position="482"/>
        <end position="511"/>
    </location>
</feature>
<dbReference type="AlphaFoldDB" id="Q24IJ4"/>
<dbReference type="Pfam" id="PF00072">
    <property type="entry name" value="Response_reg"/>
    <property type="match status" value="1"/>
</dbReference>
<organism evidence="7 8">
    <name type="scientific">Tetrahymena thermophila (strain SB210)</name>
    <dbReference type="NCBI Taxonomy" id="312017"/>
    <lineage>
        <taxon>Eukaryota</taxon>
        <taxon>Sar</taxon>
        <taxon>Alveolata</taxon>
        <taxon>Ciliophora</taxon>
        <taxon>Intramacronucleata</taxon>
        <taxon>Oligohymenophorea</taxon>
        <taxon>Hymenostomatida</taxon>
        <taxon>Tetrahymenina</taxon>
        <taxon>Tetrahymenidae</taxon>
        <taxon>Tetrahymena</taxon>
    </lineage>
</organism>
<gene>
    <name evidence="7" type="ORF">TTHERM_00920790</name>
</gene>
<keyword evidence="1 2" id="KW-0597">Phosphoprotein</keyword>
<dbReference type="InterPro" id="IPR036097">
    <property type="entry name" value="HisK_dim/P_sf"/>
</dbReference>
<dbReference type="HOGENOM" id="CLU_269538_0_0_1"/>
<dbReference type="Gene3D" id="3.40.50.2300">
    <property type="match status" value="1"/>
</dbReference>
<feature type="region of interest" description="Disordered" evidence="4">
    <location>
        <begin position="563"/>
        <end position="583"/>
    </location>
</feature>
<evidence type="ECO:0000259" key="6">
    <source>
        <dbReference type="PROSITE" id="PS50110"/>
    </source>
</evidence>
<dbReference type="Proteomes" id="UP000009168">
    <property type="component" value="Unassembled WGS sequence"/>
</dbReference>
<dbReference type="InterPro" id="IPR005467">
    <property type="entry name" value="His_kinase_dom"/>
</dbReference>
<reference evidence="8" key="1">
    <citation type="journal article" date="2006" name="PLoS Biol.">
        <title>Macronuclear genome sequence of the ciliate Tetrahymena thermophila, a model eukaryote.</title>
        <authorList>
            <person name="Eisen J.A."/>
            <person name="Coyne R.S."/>
            <person name="Wu M."/>
            <person name="Wu D."/>
            <person name="Thiagarajan M."/>
            <person name="Wortman J.R."/>
            <person name="Badger J.H."/>
            <person name="Ren Q."/>
            <person name="Amedeo P."/>
            <person name="Jones K.M."/>
            <person name="Tallon L.J."/>
            <person name="Delcher A.L."/>
            <person name="Salzberg S.L."/>
            <person name="Silva J.C."/>
            <person name="Haas B.J."/>
            <person name="Majoros W.H."/>
            <person name="Farzad M."/>
            <person name="Carlton J.M."/>
            <person name="Smith R.K. Jr."/>
            <person name="Garg J."/>
            <person name="Pearlman R.E."/>
            <person name="Karrer K.M."/>
            <person name="Sun L."/>
            <person name="Manning G."/>
            <person name="Elde N.C."/>
            <person name="Turkewitz A.P."/>
            <person name="Asai D.J."/>
            <person name="Wilkes D.E."/>
            <person name="Wang Y."/>
            <person name="Cai H."/>
            <person name="Collins K."/>
            <person name="Stewart B.A."/>
            <person name="Lee S.R."/>
            <person name="Wilamowska K."/>
            <person name="Weinberg Z."/>
            <person name="Ruzzo W.L."/>
            <person name="Wloga D."/>
            <person name="Gaertig J."/>
            <person name="Frankel J."/>
            <person name="Tsao C.-C."/>
            <person name="Gorovsky M.A."/>
            <person name="Keeling P.J."/>
            <person name="Waller R.F."/>
            <person name="Patron N.J."/>
            <person name="Cherry J.M."/>
            <person name="Stover N.A."/>
            <person name="Krieger C.J."/>
            <person name="del Toro C."/>
            <person name="Ryder H.F."/>
            <person name="Williamson S.C."/>
            <person name="Barbeau R.A."/>
            <person name="Hamilton E.P."/>
            <person name="Orias E."/>
        </authorList>
    </citation>
    <scope>NUCLEOTIDE SEQUENCE [LARGE SCALE GENOMIC DNA]</scope>
    <source>
        <strain evidence="8">SB210</strain>
    </source>
</reference>
<dbReference type="RefSeq" id="XP_001027873.3">
    <property type="nucleotide sequence ID" value="XM_001027873.3"/>
</dbReference>
<dbReference type="PRINTS" id="PR00344">
    <property type="entry name" value="BCTRLSENSOR"/>
</dbReference>
<keyword evidence="8" id="KW-1185">Reference proteome</keyword>
<dbReference type="SUPFAM" id="SSF52172">
    <property type="entry name" value="CheY-like"/>
    <property type="match status" value="1"/>
</dbReference>
<dbReference type="InterPro" id="IPR003661">
    <property type="entry name" value="HisK_dim/P_dom"/>
</dbReference>
<dbReference type="Pfam" id="PF00512">
    <property type="entry name" value="HisKA"/>
    <property type="match status" value="1"/>
</dbReference>